<evidence type="ECO:0008006" key="11">
    <source>
        <dbReference type="Google" id="ProtNLM"/>
    </source>
</evidence>
<feature type="domain" description="Malectin-like" evidence="8">
    <location>
        <begin position="50"/>
        <end position="171"/>
    </location>
</feature>
<evidence type="ECO:0000259" key="7">
    <source>
        <dbReference type="Pfam" id="PF07714"/>
    </source>
</evidence>
<dbReference type="OrthoDB" id="2013020at2759"/>
<evidence type="ECO:0000313" key="9">
    <source>
        <dbReference type="EMBL" id="TXG68779.1"/>
    </source>
</evidence>
<gene>
    <name evidence="9" type="ORF">EZV62_003714</name>
</gene>
<accession>A0A5C7II74</accession>
<comment type="subcellular location">
    <subcellularLocation>
        <location evidence="1">Membrane</location>
        <topology evidence="1">Single-pass membrane protein</topology>
    </subcellularLocation>
</comment>
<feature type="signal peptide" evidence="6">
    <location>
        <begin position="1"/>
        <end position="26"/>
    </location>
</feature>
<organism evidence="9 10">
    <name type="scientific">Acer yangbiense</name>
    <dbReference type="NCBI Taxonomy" id="1000413"/>
    <lineage>
        <taxon>Eukaryota</taxon>
        <taxon>Viridiplantae</taxon>
        <taxon>Streptophyta</taxon>
        <taxon>Embryophyta</taxon>
        <taxon>Tracheophyta</taxon>
        <taxon>Spermatophyta</taxon>
        <taxon>Magnoliopsida</taxon>
        <taxon>eudicotyledons</taxon>
        <taxon>Gunneridae</taxon>
        <taxon>Pentapetalae</taxon>
        <taxon>rosids</taxon>
        <taxon>malvids</taxon>
        <taxon>Sapindales</taxon>
        <taxon>Sapindaceae</taxon>
        <taxon>Hippocastanoideae</taxon>
        <taxon>Acereae</taxon>
        <taxon>Acer</taxon>
    </lineage>
</organism>
<reference evidence="10" key="1">
    <citation type="journal article" date="2019" name="Gigascience">
        <title>De novo genome assembly of the endangered Acer yangbiense, a plant species with extremely small populations endemic to Yunnan Province, China.</title>
        <authorList>
            <person name="Yang J."/>
            <person name="Wariss H.M."/>
            <person name="Tao L."/>
            <person name="Zhang R."/>
            <person name="Yun Q."/>
            <person name="Hollingsworth P."/>
            <person name="Dao Z."/>
            <person name="Luo G."/>
            <person name="Guo H."/>
            <person name="Ma Y."/>
            <person name="Sun W."/>
        </authorList>
    </citation>
    <scope>NUCLEOTIDE SEQUENCE [LARGE SCALE GENOMIC DNA]</scope>
    <source>
        <strain evidence="10">cv. Malutang</strain>
    </source>
</reference>
<sequence>MGVKSTGAWGSVAWFMFVISFWKISAYCGDQSAVFSASDQYCRRKLDDIEGKYGDDRYDRMWFPYQGFESINTSSTTDALVESDYRLPSAVMRTAVRPMNVNGSLEIHFDTKGPSLKFYVYMHFAELETLQENQSREFNIELNGNLWEESVVPKYLESTTKPTSQPVTGSNEFIVERIDRQDTAGTIQSEVITVPAQLLMRVHHRNLASFIGYCNDGTNLGIIYEYMAGGNLEQYLQDKSKEAMSWKERLHIAVDAAQGQCAVIRGRENTHIVKWVCPFLERGDIRSIIDPRLGVNFDTNSIWKAVETALVCVPDISIKRPTMSHVVTELKECLEMEIAHDQQTWRTESLLSKSINSIDMSPLDLETENGPQPR</sequence>
<protein>
    <recommendedName>
        <fullName evidence="11">Protein kinase domain-containing protein</fullName>
    </recommendedName>
</protein>
<keyword evidence="2" id="KW-0812">Transmembrane</keyword>
<evidence type="ECO:0000313" key="10">
    <source>
        <dbReference type="Proteomes" id="UP000323000"/>
    </source>
</evidence>
<dbReference type="Pfam" id="PF12819">
    <property type="entry name" value="Malectin_like"/>
    <property type="match status" value="1"/>
</dbReference>
<keyword evidence="4" id="KW-1133">Transmembrane helix</keyword>
<dbReference type="AlphaFoldDB" id="A0A5C7II74"/>
<dbReference type="Gene3D" id="1.10.510.10">
    <property type="entry name" value="Transferase(Phosphotransferase) domain 1"/>
    <property type="match status" value="2"/>
</dbReference>
<evidence type="ECO:0000256" key="4">
    <source>
        <dbReference type="ARBA" id="ARBA00022989"/>
    </source>
</evidence>
<keyword evidence="3 6" id="KW-0732">Signal</keyword>
<evidence type="ECO:0000256" key="5">
    <source>
        <dbReference type="ARBA" id="ARBA00023136"/>
    </source>
</evidence>
<feature type="domain" description="Serine-threonine/tyrosine-protein kinase catalytic" evidence="7">
    <location>
        <begin position="188"/>
        <end position="259"/>
    </location>
</feature>
<comment type="caution">
    <text evidence="9">The sequence shown here is derived from an EMBL/GenBank/DDBJ whole genome shotgun (WGS) entry which is preliminary data.</text>
</comment>
<dbReference type="SUPFAM" id="SSF56112">
    <property type="entry name" value="Protein kinase-like (PK-like)"/>
    <property type="match status" value="1"/>
</dbReference>
<evidence type="ECO:0000256" key="2">
    <source>
        <dbReference type="ARBA" id="ARBA00022692"/>
    </source>
</evidence>
<dbReference type="GO" id="GO:0016020">
    <property type="term" value="C:membrane"/>
    <property type="evidence" value="ECO:0007669"/>
    <property type="project" value="UniProtKB-SubCell"/>
</dbReference>
<dbReference type="EMBL" id="VAHF01000002">
    <property type="protein sequence ID" value="TXG68779.1"/>
    <property type="molecule type" value="Genomic_DNA"/>
</dbReference>
<dbReference type="InterPro" id="IPR011009">
    <property type="entry name" value="Kinase-like_dom_sf"/>
</dbReference>
<dbReference type="InterPro" id="IPR001245">
    <property type="entry name" value="Ser-Thr/Tyr_kinase_cat_dom"/>
</dbReference>
<dbReference type="PANTHER" id="PTHR45631:SF206">
    <property type="entry name" value="PROTEIN KINASE DOMAIN-CONTAINING PROTEIN"/>
    <property type="match status" value="1"/>
</dbReference>
<dbReference type="InterPro" id="IPR024788">
    <property type="entry name" value="Malectin-like_Carb-bd_dom"/>
</dbReference>
<feature type="chain" id="PRO_5022983385" description="Protein kinase domain-containing protein" evidence="6">
    <location>
        <begin position="27"/>
        <end position="374"/>
    </location>
</feature>
<dbReference type="Proteomes" id="UP000323000">
    <property type="component" value="Chromosome 2"/>
</dbReference>
<keyword evidence="10" id="KW-1185">Reference proteome</keyword>
<dbReference type="Pfam" id="PF07714">
    <property type="entry name" value="PK_Tyr_Ser-Thr"/>
    <property type="match status" value="1"/>
</dbReference>
<evidence type="ECO:0000256" key="1">
    <source>
        <dbReference type="ARBA" id="ARBA00004167"/>
    </source>
</evidence>
<dbReference type="GO" id="GO:0004672">
    <property type="term" value="F:protein kinase activity"/>
    <property type="evidence" value="ECO:0007669"/>
    <property type="project" value="InterPro"/>
</dbReference>
<evidence type="ECO:0000259" key="8">
    <source>
        <dbReference type="Pfam" id="PF12819"/>
    </source>
</evidence>
<evidence type="ECO:0000256" key="3">
    <source>
        <dbReference type="ARBA" id="ARBA00022729"/>
    </source>
</evidence>
<keyword evidence="5" id="KW-0472">Membrane</keyword>
<dbReference type="PANTHER" id="PTHR45631">
    <property type="entry name" value="OS07G0107800 PROTEIN-RELATED"/>
    <property type="match status" value="1"/>
</dbReference>
<name>A0A5C7II74_9ROSI</name>
<proteinExistence type="predicted"/>
<evidence type="ECO:0000256" key="6">
    <source>
        <dbReference type="SAM" id="SignalP"/>
    </source>
</evidence>